<dbReference type="AlphaFoldDB" id="A0A7S9KKR7"/>
<sequence length="375" mass="41694">MPSLPQTDSRGLSRPTPSSLLRETRLFAAEWVRLNALDVLVMLLIAGISFGIYHAPMVVVRTFPITFNGSGDIIYPEWAYPYRGWILPPWLAGLLSIAGPILVYILAQFRVKSAWDASNAIMGTVWAVALASLFQVTIKQLIGGFRPYFLDVCMPDVSLAKTHNKTGLNGVGFQQVMYTTEICTQPSRSMLKNAVTSFPSGHSTVAFSGFVFLFLWLNAKLKVWADHKPAFWKLALTMAPMLSAVMIACSLTIDAAHNWYDIVGGSTIGTVMAVASYRSTYAAVLDWRFNHLPLQEKESFVYDAEEGSDIPAQTFTRSARWGESRRRLDEQYESASTSAFFAHHPGRWPRSDAEDDTSAEGRRPKQRPIVGDQAV</sequence>
<evidence type="ECO:0000313" key="9">
    <source>
        <dbReference type="EMBL" id="QPG94120.1"/>
    </source>
</evidence>
<dbReference type="SMART" id="SM00014">
    <property type="entry name" value="acidPPc"/>
    <property type="match status" value="1"/>
</dbReference>
<dbReference type="EMBL" id="CP031385">
    <property type="protein sequence ID" value="QPG94120.1"/>
    <property type="molecule type" value="Genomic_DNA"/>
</dbReference>
<dbReference type="Pfam" id="PF01569">
    <property type="entry name" value="PAP2"/>
    <property type="match status" value="1"/>
</dbReference>
<keyword evidence="3 7" id="KW-0812">Transmembrane</keyword>
<dbReference type="Gene3D" id="1.20.144.10">
    <property type="entry name" value="Phosphatidic acid phosphatase type 2/haloperoxidase"/>
    <property type="match status" value="1"/>
</dbReference>
<comment type="subcellular location">
    <subcellularLocation>
        <location evidence="1">Membrane</location>
        <topology evidence="1">Multi-pass membrane protein</topology>
    </subcellularLocation>
</comment>
<comment type="similarity">
    <text evidence="2">Belongs to the PA-phosphatase related phosphoesterase family.</text>
</comment>
<accession>A0A7S9KKR7</accession>
<evidence type="ECO:0000256" key="2">
    <source>
        <dbReference type="ARBA" id="ARBA00008816"/>
    </source>
</evidence>
<keyword evidence="4 7" id="KW-1133">Transmembrane helix</keyword>
<feature type="transmembrane region" description="Helical" evidence="7">
    <location>
        <begin position="259"/>
        <end position="277"/>
    </location>
</feature>
<dbReference type="GO" id="GO:0016020">
    <property type="term" value="C:membrane"/>
    <property type="evidence" value="ECO:0007669"/>
    <property type="project" value="UniProtKB-SubCell"/>
</dbReference>
<feature type="region of interest" description="Disordered" evidence="6">
    <location>
        <begin position="336"/>
        <end position="375"/>
    </location>
</feature>
<feature type="transmembrane region" description="Helical" evidence="7">
    <location>
        <begin position="119"/>
        <end position="138"/>
    </location>
</feature>
<dbReference type="GO" id="GO:0006644">
    <property type="term" value="P:phospholipid metabolic process"/>
    <property type="evidence" value="ECO:0007669"/>
    <property type="project" value="InterPro"/>
</dbReference>
<dbReference type="OrthoDB" id="10030083at2759"/>
<dbReference type="PANTHER" id="PTHR10165:SF84">
    <property type="entry name" value="PHOSPHATIDIC ACID PHOSPHATASE BETA"/>
    <property type="match status" value="1"/>
</dbReference>
<dbReference type="CDD" id="cd03390">
    <property type="entry name" value="PAP2_containing_1_like"/>
    <property type="match status" value="1"/>
</dbReference>
<organism evidence="9 10">
    <name type="scientific">Epichloe festucae (strain Fl1)</name>
    <dbReference type="NCBI Taxonomy" id="877507"/>
    <lineage>
        <taxon>Eukaryota</taxon>
        <taxon>Fungi</taxon>
        <taxon>Dikarya</taxon>
        <taxon>Ascomycota</taxon>
        <taxon>Pezizomycotina</taxon>
        <taxon>Sordariomycetes</taxon>
        <taxon>Hypocreomycetidae</taxon>
        <taxon>Hypocreales</taxon>
        <taxon>Clavicipitaceae</taxon>
        <taxon>Epichloe</taxon>
    </lineage>
</organism>
<gene>
    <name evidence="9" type="ORF">C2857_004842</name>
</gene>
<feature type="transmembrane region" description="Helical" evidence="7">
    <location>
        <begin position="200"/>
        <end position="219"/>
    </location>
</feature>
<name>A0A7S9KKR7_EPIFF</name>
<evidence type="ECO:0000256" key="5">
    <source>
        <dbReference type="ARBA" id="ARBA00023136"/>
    </source>
</evidence>
<dbReference type="InterPro" id="IPR043216">
    <property type="entry name" value="PAP-like"/>
</dbReference>
<keyword evidence="5 7" id="KW-0472">Membrane</keyword>
<keyword evidence="10" id="KW-1185">Reference proteome</keyword>
<evidence type="ECO:0000259" key="8">
    <source>
        <dbReference type="SMART" id="SM00014"/>
    </source>
</evidence>
<dbReference type="InterPro" id="IPR000326">
    <property type="entry name" value="PAP2/HPO"/>
</dbReference>
<evidence type="ECO:0000256" key="4">
    <source>
        <dbReference type="ARBA" id="ARBA00022989"/>
    </source>
</evidence>
<feature type="domain" description="Phosphatidic acid phosphatase type 2/haloperoxidase" evidence="8">
    <location>
        <begin position="121"/>
        <end position="277"/>
    </location>
</feature>
<reference evidence="9 10" key="1">
    <citation type="journal article" date="2018" name="PLoS Genet.">
        <title>Repeat elements organise 3D genome structure and mediate transcription in the filamentous fungus Epichloe festucae.</title>
        <authorList>
            <person name="Winter D.J."/>
            <person name="Ganley A.R.D."/>
            <person name="Young C.A."/>
            <person name="Liachko I."/>
            <person name="Schardl C.L."/>
            <person name="Dupont P.Y."/>
            <person name="Berry D."/>
            <person name="Ram A."/>
            <person name="Scott B."/>
            <person name="Cox M.P."/>
        </authorList>
    </citation>
    <scope>NUCLEOTIDE SEQUENCE [LARGE SCALE GENOMIC DNA]</scope>
    <source>
        <strain evidence="9 10">Fl1</strain>
    </source>
</reference>
<feature type="transmembrane region" description="Helical" evidence="7">
    <location>
        <begin position="231"/>
        <end position="253"/>
    </location>
</feature>
<evidence type="ECO:0000256" key="3">
    <source>
        <dbReference type="ARBA" id="ARBA00022692"/>
    </source>
</evidence>
<protein>
    <recommendedName>
        <fullName evidence="8">Phosphatidic acid phosphatase type 2/haloperoxidase domain-containing protein</fullName>
    </recommendedName>
</protein>
<feature type="transmembrane region" description="Helical" evidence="7">
    <location>
        <begin position="85"/>
        <end position="107"/>
    </location>
</feature>
<dbReference type="Proteomes" id="UP000594364">
    <property type="component" value="Chromosome 1"/>
</dbReference>
<dbReference type="PANTHER" id="PTHR10165">
    <property type="entry name" value="LIPID PHOSPHATE PHOSPHATASE"/>
    <property type="match status" value="1"/>
</dbReference>
<dbReference type="SUPFAM" id="SSF48317">
    <property type="entry name" value="Acid phosphatase/Vanadium-dependent haloperoxidase"/>
    <property type="match status" value="1"/>
</dbReference>
<proteinExistence type="inferred from homology"/>
<dbReference type="GO" id="GO:0008195">
    <property type="term" value="F:phosphatidate phosphatase activity"/>
    <property type="evidence" value="ECO:0007669"/>
    <property type="project" value="TreeGrafter"/>
</dbReference>
<evidence type="ECO:0000256" key="7">
    <source>
        <dbReference type="SAM" id="Phobius"/>
    </source>
</evidence>
<dbReference type="GO" id="GO:0046839">
    <property type="term" value="P:phospholipid dephosphorylation"/>
    <property type="evidence" value="ECO:0007669"/>
    <property type="project" value="TreeGrafter"/>
</dbReference>
<feature type="transmembrane region" description="Helical" evidence="7">
    <location>
        <begin position="31"/>
        <end position="53"/>
    </location>
</feature>
<dbReference type="InterPro" id="IPR036938">
    <property type="entry name" value="PAP2/HPO_sf"/>
</dbReference>
<evidence type="ECO:0000313" key="10">
    <source>
        <dbReference type="Proteomes" id="UP000594364"/>
    </source>
</evidence>
<evidence type="ECO:0000256" key="6">
    <source>
        <dbReference type="SAM" id="MobiDB-lite"/>
    </source>
</evidence>
<evidence type="ECO:0000256" key="1">
    <source>
        <dbReference type="ARBA" id="ARBA00004141"/>
    </source>
</evidence>